<dbReference type="Gene3D" id="3.30.40.10">
    <property type="entry name" value="Zinc/RING finger domain, C3HC4 (zinc finger)"/>
    <property type="match status" value="1"/>
</dbReference>
<keyword evidence="1" id="KW-0479">Metal-binding</keyword>
<dbReference type="InterPro" id="IPR042427">
    <property type="entry name" value="ZFYV1"/>
</dbReference>
<evidence type="ECO:0000256" key="1">
    <source>
        <dbReference type="ARBA" id="ARBA00022723"/>
    </source>
</evidence>
<comment type="caution">
    <text evidence="6">The sequence shown here is derived from an EMBL/GenBank/DDBJ whole genome shotgun (WGS) entry which is preliminary data.</text>
</comment>
<gene>
    <name evidence="6" type="ORF">KUTeg_017407</name>
</gene>
<protein>
    <recommendedName>
        <fullName evidence="5">FYVE-type domain-containing protein</fullName>
    </recommendedName>
</protein>
<dbReference type="Pfam" id="PF01363">
    <property type="entry name" value="FYVE"/>
    <property type="match status" value="1"/>
</dbReference>
<sequence>MNVFVDEKLAESKISERFNQLDCTIDFKNLKYVGTRTERPPTNFSKFRKVLLDQLENKQTELKGNQSLNDKFSGEVDKPKYINTEIHKYINTEIHKYIESCTRSMNHDVEVEPHENSCHCKYQHQYGNKVFLCKVGEVLECKSCGVIYRSREKWYGNKEVEEVVRTDIRHVWQDGYHSLDASHNAARKVIDGFHYIADSISNVGAKPTQMISDWMTDRIAPDYWIPNSEISQCEICNIPLENEQKHHCRACGKGFCDSCSSKKRPVPERGWGDQLVRIYICMQWKALLPVR</sequence>
<proteinExistence type="predicted"/>
<dbReference type="SUPFAM" id="SSF57903">
    <property type="entry name" value="FYVE/PHD zinc finger"/>
    <property type="match status" value="1"/>
</dbReference>
<evidence type="ECO:0000313" key="7">
    <source>
        <dbReference type="Proteomes" id="UP001217089"/>
    </source>
</evidence>
<keyword evidence="3" id="KW-0862">Zinc</keyword>
<dbReference type="PROSITE" id="PS50178">
    <property type="entry name" value="ZF_FYVE"/>
    <property type="match status" value="1"/>
</dbReference>
<keyword evidence="2 4" id="KW-0863">Zinc-finger</keyword>
<dbReference type="InterPro" id="IPR013083">
    <property type="entry name" value="Znf_RING/FYVE/PHD"/>
</dbReference>
<dbReference type="EMBL" id="JARBDR010000895">
    <property type="protein sequence ID" value="KAJ8305039.1"/>
    <property type="molecule type" value="Genomic_DNA"/>
</dbReference>
<dbReference type="InterPro" id="IPR017455">
    <property type="entry name" value="Znf_FYVE-rel"/>
</dbReference>
<evidence type="ECO:0000259" key="5">
    <source>
        <dbReference type="PROSITE" id="PS50178"/>
    </source>
</evidence>
<reference evidence="6 7" key="1">
    <citation type="submission" date="2022-12" db="EMBL/GenBank/DDBJ databases">
        <title>Chromosome-level genome of Tegillarca granosa.</title>
        <authorList>
            <person name="Kim J."/>
        </authorList>
    </citation>
    <scope>NUCLEOTIDE SEQUENCE [LARGE SCALE GENOMIC DNA]</scope>
    <source>
        <strain evidence="6">Teg-2019</strain>
        <tissue evidence="6">Adductor muscle</tissue>
    </source>
</reference>
<name>A0ABQ9EJR4_TEGGR</name>
<evidence type="ECO:0000256" key="4">
    <source>
        <dbReference type="PROSITE-ProRule" id="PRU00091"/>
    </source>
</evidence>
<evidence type="ECO:0000256" key="2">
    <source>
        <dbReference type="ARBA" id="ARBA00022771"/>
    </source>
</evidence>
<dbReference type="Proteomes" id="UP001217089">
    <property type="component" value="Unassembled WGS sequence"/>
</dbReference>
<dbReference type="PANTHER" id="PTHR46624">
    <property type="entry name" value="AGAP002036-PA"/>
    <property type="match status" value="1"/>
</dbReference>
<dbReference type="InterPro" id="IPR000306">
    <property type="entry name" value="Znf_FYVE"/>
</dbReference>
<keyword evidence="7" id="KW-1185">Reference proteome</keyword>
<dbReference type="InterPro" id="IPR011011">
    <property type="entry name" value="Znf_FYVE_PHD"/>
</dbReference>
<dbReference type="PANTHER" id="PTHR46624:SF4">
    <property type="entry name" value="FYVE-TYPE DOMAIN-CONTAINING PROTEIN"/>
    <property type="match status" value="1"/>
</dbReference>
<accession>A0ABQ9EJR4</accession>
<feature type="domain" description="FYVE-type" evidence="5">
    <location>
        <begin position="227"/>
        <end position="281"/>
    </location>
</feature>
<organism evidence="6 7">
    <name type="scientific">Tegillarca granosa</name>
    <name type="common">Malaysian cockle</name>
    <name type="synonym">Anadara granosa</name>
    <dbReference type="NCBI Taxonomy" id="220873"/>
    <lineage>
        <taxon>Eukaryota</taxon>
        <taxon>Metazoa</taxon>
        <taxon>Spiralia</taxon>
        <taxon>Lophotrochozoa</taxon>
        <taxon>Mollusca</taxon>
        <taxon>Bivalvia</taxon>
        <taxon>Autobranchia</taxon>
        <taxon>Pteriomorphia</taxon>
        <taxon>Arcoida</taxon>
        <taxon>Arcoidea</taxon>
        <taxon>Arcidae</taxon>
        <taxon>Tegillarca</taxon>
    </lineage>
</organism>
<dbReference type="SMART" id="SM00064">
    <property type="entry name" value="FYVE"/>
    <property type="match status" value="1"/>
</dbReference>
<evidence type="ECO:0000256" key="3">
    <source>
        <dbReference type="ARBA" id="ARBA00022833"/>
    </source>
</evidence>
<evidence type="ECO:0000313" key="6">
    <source>
        <dbReference type="EMBL" id="KAJ8305039.1"/>
    </source>
</evidence>